<evidence type="ECO:0000313" key="2">
    <source>
        <dbReference type="Proteomes" id="UP000055047"/>
    </source>
</evidence>
<dbReference type="EMBL" id="CCXQ01000054">
    <property type="protein sequence ID" value="CEG20670.1"/>
    <property type="molecule type" value="Genomic_DNA"/>
</dbReference>
<sequence length="48" mass="5505">MSLLLCLMGWDSRLYQSTTSVTEGVLITSLYHEVMPRISTKTLVRFLI</sequence>
<dbReference type="Proteomes" id="UP000055047">
    <property type="component" value="Unassembled WGS sequence"/>
</dbReference>
<reference evidence="1 2" key="1">
    <citation type="submission" date="2014-09" db="EMBL/GenBank/DDBJ databases">
        <authorList>
            <person name="Loux Valentin"/>
            <person name="Dugat Thibaut"/>
        </authorList>
    </citation>
    <scope>NUCLEOTIDE SEQUENCE [LARGE SCALE GENOMIC DNA]</scope>
    <source>
        <strain evidence="1 2">BOV-10_179</strain>
    </source>
</reference>
<accession>A0A098EFW1</accession>
<name>A0A098EFW1_ANAPH</name>
<dbReference type="AlphaFoldDB" id="A0A098EFW1"/>
<protein>
    <submittedName>
        <fullName evidence="1">Uncharacterized protein</fullName>
    </submittedName>
</protein>
<gene>
    <name evidence="1" type="ORF">ANAPHAGO_01037</name>
</gene>
<evidence type="ECO:0000313" key="1">
    <source>
        <dbReference type="EMBL" id="CEG20670.1"/>
    </source>
</evidence>
<proteinExistence type="predicted"/>
<organism evidence="1 2">
    <name type="scientific">Anaplasma phagocytophilum</name>
    <name type="common">Ehrlichia phagocytophila</name>
    <dbReference type="NCBI Taxonomy" id="948"/>
    <lineage>
        <taxon>Bacteria</taxon>
        <taxon>Pseudomonadati</taxon>
        <taxon>Pseudomonadota</taxon>
        <taxon>Alphaproteobacteria</taxon>
        <taxon>Rickettsiales</taxon>
        <taxon>Anaplasmataceae</taxon>
        <taxon>Anaplasma</taxon>
        <taxon>phagocytophilum group</taxon>
    </lineage>
</organism>